<evidence type="ECO:0000259" key="1">
    <source>
        <dbReference type="Pfam" id="PF16092"/>
    </source>
</evidence>
<protein>
    <submittedName>
        <fullName evidence="3">Cilium movement</fullName>
    </submittedName>
</protein>
<comment type="caution">
    <text evidence="3">The sequence shown here is derived from an EMBL/GenBank/DDBJ whole genome shotgun (WGS) entry which is preliminary data.</text>
</comment>
<dbReference type="Pfam" id="PF23150">
    <property type="entry name" value="CFAP61_dimer"/>
    <property type="match status" value="1"/>
</dbReference>
<sequence>MSELTIRRSASTDARSLSSLVERLSEMLVPRYSRKDLSQLLEDSILSFTVLSEGQPVAIACFSYPKQEVYYSYRQLSLAFYAAETQHTNEAARLILRTVFESQPCIDTIITKVASSSPLESALVPFFVDDGDYMKCARDSVVPSLLIRAARVEDYDDLMPLFEAEAPDLIQEYGQFFVSDLIKSENTKCLVAEGHDGRAVAFAGLEPEFDPSEHKDSYDLEAFQDLFKEKKIAFRIRIFFIAEDYRNHSRDFMKPIFALMRDADYCLMFLPTNSPPFPLAPFFTRIPAYEHGNERFVLYLCHRDSVADVMLSVRQFSGDDYSLLENFIEPLPNRTEILEICNEHPENVYQLMANEIVAGICLFKPPEPIDHQNWDIEQYVEIGACSRHCQLLNFTISPIFERFLNFFLVRCLELLDCHALYYMHTKQEMLDDLIGKLFLAIERRQGPAPFKLEKHLERSDTMHLFARKYALQPKFEINTSIVVVGSTEAVASFVYKLISVPYLHFSAIHVVCTGGAERIWVNTAASREYPPDWLQHLHLLNAINFFEADLAEINREEDEIILNDGSIVCYDFLILLTAKEGEIADMWMAKNFVENTQPPVTVYGDSLVAYYILSHYPGAAHIAHNPRFKLEGTMATKITDSTEAHCDFKEVPAVLLGIIEHSFLVYDGGIVIDELFRTNDTKIFAAGPITQFSRLYRVKDDGNIISQTEYGKQIGGVILRYVDPLDKFEEPPPIVGSDDVKNLVKTKGPQSVPKFSTRRAEMYQLPGDRIFYRNGFPSTKCRCLETSKPGQSIRFYIDNANFIQAFEYLGDADPAIFNWIKFIGLPGVLLNNMIDRYDKKMITDFKAFFNEPWCKALLHDRFPKFFETLHQELIQHENVDTPEVHNEIRAAMMQFLIDNADLLPDYYTSESQLPPLSDDDDGAK</sequence>
<dbReference type="Proteomes" id="UP001470230">
    <property type="component" value="Unassembled WGS sequence"/>
</dbReference>
<dbReference type="InterPro" id="IPR056299">
    <property type="entry name" value="CFAP61_dimer"/>
</dbReference>
<dbReference type="InterPro" id="IPR036188">
    <property type="entry name" value="FAD/NAD-bd_sf"/>
</dbReference>
<proteinExistence type="predicted"/>
<gene>
    <name evidence="3" type="ORF">M9Y10_012642</name>
</gene>
<feature type="domain" description="CFAP61 dimerisation" evidence="2">
    <location>
        <begin position="784"/>
        <end position="857"/>
    </location>
</feature>
<dbReference type="InterPro" id="IPR038884">
    <property type="entry name" value="CFAP61"/>
</dbReference>
<dbReference type="SUPFAM" id="SSF51905">
    <property type="entry name" value="FAD/NAD(P)-binding domain"/>
    <property type="match status" value="1"/>
</dbReference>
<dbReference type="InterPro" id="IPR016181">
    <property type="entry name" value="Acyl_CoA_acyltransferase"/>
</dbReference>
<dbReference type="Pfam" id="PF16092">
    <property type="entry name" value="CFAP61_N"/>
    <property type="match status" value="1"/>
</dbReference>
<evidence type="ECO:0000259" key="2">
    <source>
        <dbReference type="Pfam" id="PF23150"/>
    </source>
</evidence>
<feature type="domain" description="Cilia- and flagella-associated protein 61 N-terminal" evidence="1">
    <location>
        <begin position="78"/>
        <end position="228"/>
    </location>
</feature>
<dbReference type="SUPFAM" id="SSF55729">
    <property type="entry name" value="Acyl-CoA N-acyltransferases (Nat)"/>
    <property type="match status" value="1"/>
</dbReference>
<evidence type="ECO:0000313" key="4">
    <source>
        <dbReference type="Proteomes" id="UP001470230"/>
    </source>
</evidence>
<evidence type="ECO:0000313" key="3">
    <source>
        <dbReference type="EMBL" id="KAK8860950.1"/>
    </source>
</evidence>
<reference evidence="3 4" key="1">
    <citation type="submission" date="2024-04" db="EMBL/GenBank/DDBJ databases">
        <title>Tritrichomonas musculus Genome.</title>
        <authorList>
            <person name="Alves-Ferreira E."/>
            <person name="Grigg M."/>
            <person name="Lorenzi H."/>
            <person name="Galac M."/>
        </authorList>
    </citation>
    <scope>NUCLEOTIDE SEQUENCE [LARGE SCALE GENOMIC DNA]</scope>
    <source>
        <strain evidence="3 4">EAF2021</strain>
    </source>
</reference>
<name>A0ABR2ID02_9EUKA</name>
<dbReference type="InterPro" id="IPR032151">
    <property type="entry name" value="CFAP61_N"/>
</dbReference>
<dbReference type="Gene3D" id="3.40.630.30">
    <property type="match status" value="1"/>
</dbReference>
<accession>A0ABR2ID02</accession>
<organism evidence="3 4">
    <name type="scientific">Tritrichomonas musculus</name>
    <dbReference type="NCBI Taxonomy" id="1915356"/>
    <lineage>
        <taxon>Eukaryota</taxon>
        <taxon>Metamonada</taxon>
        <taxon>Parabasalia</taxon>
        <taxon>Tritrichomonadida</taxon>
        <taxon>Tritrichomonadidae</taxon>
        <taxon>Tritrichomonas</taxon>
    </lineage>
</organism>
<keyword evidence="4" id="KW-1185">Reference proteome</keyword>
<dbReference type="EMBL" id="JAPFFF010000018">
    <property type="protein sequence ID" value="KAK8860950.1"/>
    <property type="molecule type" value="Genomic_DNA"/>
</dbReference>
<dbReference type="PANTHER" id="PTHR21178:SF8">
    <property type="entry name" value="CILIA- AND FLAGELLA-ASSOCIATED PROTEIN 61"/>
    <property type="match status" value="1"/>
</dbReference>
<dbReference type="PANTHER" id="PTHR21178">
    <property type="entry name" value="CILIA- AND FLAGELLA-ASSOCIATED PROTEIN 61"/>
    <property type="match status" value="1"/>
</dbReference>